<evidence type="ECO:0000259" key="3">
    <source>
        <dbReference type="PROSITE" id="PS50893"/>
    </source>
</evidence>
<dbReference type="Proteomes" id="UP000184292">
    <property type="component" value="Unassembled WGS sequence"/>
</dbReference>
<dbReference type="AlphaFoldDB" id="A0A1M6ACR1"/>
<feature type="domain" description="ABC transporter" evidence="3">
    <location>
        <begin position="4"/>
        <end position="220"/>
    </location>
</feature>
<protein>
    <submittedName>
        <fullName evidence="4">Phosphonate transport system ATP-binding protein</fullName>
    </submittedName>
</protein>
<dbReference type="PANTHER" id="PTHR24220:SF684">
    <property type="entry name" value="FE(3+) IONS IMPORT ATP-BINDING PROTEIN FBPC"/>
    <property type="match status" value="1"/>
</dbReference>
<dbReference type="PANTHER" id="PTHR24220">
    <property type="entry name" value="IMPORT ATP-BINDING PROTEIN"/>
    <property type="match status" value="1"/>
</dbReference>
<dbReference type="InterPro" id="IPR027417">
    <property type="entry name" value="P-loop_NTPase"/>
</dbReference>
<keyword evidence="2 4" id="KW-0067">ATP-binding</keyword>
<evidence type="ECO:0000256" key="1">
    <source>
        <dbReference type="ARBA" id="ARBA00022741"/>
    </source>
</evidence>
<gene>
    <name evidence="4" type="ORF">SAMN05444417_0363</name>
</gene>
<proteinExistence type="predicted"/>
<dbReference type="SMART" id="SM00382">
    <property type="entry name" value="AAA"/>
    <property type="match status" value="1"/>
</dbReference>
<dbReference type="OrthoDB" id="9802264at2"/>
<dbReference type="InterPro" id="IPR015854">
    <property type="entry name" value="ABC_transpr_LolD-like"/>
</dbReference>
<sequence>MPLVALRDEALGYGAGAVLRQITLSVAPGERVVLLGRSGAGKSTLLGALHDRIVGGGHRVALVPQDHALVPQLSVRHNVLMGRLDDRSAAYNLTSLLRVRSRDRAEIDAILDRVGLGEEAPRAVEGLSGGQKQRTALARALYRGGAALIADEPVSAVDEGQAGRLLDEMSAAFGTAILALHDVGQARAFATRLIGLRGGRIAFDAAPGEIGAGELERLYAA</sequence>
<dbReference type="InterPro" id="IPR003593">
    <property type="entry name" value="AAA+_ATPase"/>
</dbReference>
<evidence type="ECO:0000313" key="5">
    <source>
        <dbReference type="Proteomes" id="UP000184292"/>
    </source>
</evidence>
<keyword evidence="1" id="KW-0547">Nucleotide-binding</keyword>
<keyword evidence="5" id="KW-1185">Reference proteome</keyword>
<dbReference type="Gene3D" id="3.40.50.300">
    <property type="entry name" value="P-loop containing nucleotide triphosphate hydrolases"/>
    <property type="match status" value="1"/>
</dbReference>
<dbReference type="PROSITE" id="PS50893">
    <property type="entry name" value="ABC_TRANSPORTER_2"/>
    <property type="match status" value="1"/>
</dbReference>
<dbReference type="InterPro" id="IPR003439">
    <property type="entry name" value="ABC_transporter-like_ATP-bd"/>
</dbReference>
<dbReference type="Pfam" id="PF00005">
    <property type="entry name" value="ABC_tran"/>
    <property type="match status" value="2"/>
</dbReference>
<evidence type="ECO:0000256" key="2">
    <source>
        <dbReference type="ARBA" id="ARBA00022840"/>
    </source>
</evidence>
<accession>A0A1M6ACR1</accession>
<dbReference type="GO" id="GO:0016887">
    <property type="term" value="F:ATP hydrolysis activity"/>
    <property type="evidence" value="ECO:0007669"/>
    <property type="project" value="InterPro"/>
</dbReference>
<dbReference type="EMBL" id="FQYO01000001">
    <property type="protein sequence ID" value="SHI34255.1"/>
    <property type="molecule type" value="Genomic_DNA"/>
</dbReference>
<dbReference type="GO" id="GO:0022857">
    <property type="term" value="F:transmembrane transporter activity"/>
    <property type="evidence" value="ECO:0007669"/>
    <property type="project" value="TreeGrafter"/>
</dbReference>
<dbReference type="STRING" id="1447782.SAMN05444417_0363"/>
<name>A0A1M6ACR1_9RHOB</name>
<organism evidence="4 5">
    <name type="scientific">Wenxinia saemankumensis</name>
    <dbReference type="NCBI Taxonomy" id="1447782"/>
    <lineage>
        <taxon>Bacteria</taxon>
        <taxon>Pseudomonadati</taxon>
        <taxon>Pseudomonadota</taxon>
        <taxon>Alphaproteobacteria</taxon>
        <taxon>Rhodobacterales</taxon>
        <taxon>Roseobacteraceae</taxon>
        <taxon>Wenxinia</taxon>
    </lineage>
</organism>
<dbReference type="GO" id="GO:0005886">
    <property type="term" value="C:plasma membrane"/>
    <property type="evidence" value="ECO:0007669"/>
    <property type="project" value="TreeGrafter"/>
</dbReference>
<dbReference type="GO" id="GO:0005524">
    <property type="term" value="F:ATP binding"/>
    <property type="evidence" value="ECO:0007669"/>
    <property type="project" value="UniProtKB-KW"/>
</dbReference>
<evidence type="ECO:0000313" key="4">
    <source>
        <dbReference type="EMBL" id="SHI34255.1"/>
    </source>
</evidence>
<dbReference type="SUPFAM" id="SSF52540">
    <property type="entry name" value="P-loop containing nucleoside triphosphate hydrolases"/>
    <property type="match status" value="1"/>
</dbReference>
<reference evidence="4 5" key="1">
    <citation type="submission" date="2016-11" db="EMBL/GenBank/DDBJ databases">
        <authorList>
            <person name="Jaros S."/>
            <person name="Januszkiewicz K."/>
            <person name="Wedrychowicz H."/>
        </authorList>
    </citation>
    <scope>NUCLEOTIDE SEQUENCE [LARGE SCALE GENOMIC DNA]</scope>
    <source>
        <strain evidence="4 5">DSM 100565</strain>
    </source>
</reference>